<evidence type="ECO:0000259" key="6">
    <source>
        <dbReference type="PROSITE" id="PS50835"/>
    </source>
</evidence>
<dbReference type="GO" id="GO:0005576">
    <property type="term" value="C:extracellular region"/>
    <property type="evidence" value="ECO:0007669"/>
    <property type="project" value="UniProtKB-ARBA"/>
</dbReference>
<evidence type="ECO:0000313" key="7">
    <source>
        <dbReference type="Ensembl" id="ENSJJAP00000016115.1"/>
    </source>
</evidence>
<name>A0A8C5KWI4_JACJA</name>
<sequence length="138" mass="14764">MGSASLLLWVLLLWVPGSSGDIVLTQSPASLAVSPGERATISCRASQSVSIFGNNLIHWYQQKPGQPPKLLIYGASNLESGIPARFSGSGSGTEFTLTINPVEADDAAHYHCQQSKALPPQQEVLKLVPLSHHISFMI</sequence>
<feature type="signal peptide" evidence="5">
    <location>
        <begin position="1"/>
        <end position="20"/>
    </location>
</feature>
<dbReference type="SMR" id="A0A8C5KWI4"/>
<dbReference type="InterPro" id="IPR036179">
    <property type="entry name" value="Ig-like_dom_sf"/>
</dbReference>
<keyword evidence="3" id="KW-1015">Disulfide bond</keyword>
<dbReference type="InterPro" id="IPR013783">
    <property type="entry name" value="Ig-like_fold"/>
</dbReference>
<dbReference type="InterPro" id="IPR003599">
    <property type="entry name" value="Ig_sub"/>
</dbReference>
<keyword evidence="5" id="KW-0732">Signal</keyword>
<feature type="chain" id="PRO_5034564148" description="Ig-like domain-containing protein" evidence="5">
    <location>
        <begin position="21"/>
        <end position="138"/>
    </location>
</feature>
<dbReference type="CDD" id="cd04980">
    <property type="entry name" value="IgV_L_kappa"/>
    <property type="match status" value="1"/>
</dbReference>
<keyword evidence="4" id="KW-1280">Immunoglobulin</keyword>
<evidence type="ECO:0000256" key="3">
    <source>
        <dbReference type="ARBA" id="ARBA00023157"/>
    </source>
</evidence>
<keyword evidence="2" id="KW-1064">Adaptive immunity</keyword>
<dbReference type="Gene3D" id="2.60.40.10">
    <property type="entry name" value="Immunoglobulins"/>
    <property type="match status" value="1"/>
</dbReference>
<evidence type="ECO:0000256" key="5">
    <source>
        <dbReference type="SAM" id="SignalP"/>
    </source>
</evidence>
<organism evidence="7 8">
    <name type="scientific">Jaculus jaculus</name>
    <name type="common">Lesser Egyptian jerboa</name>
    <dbReference type="NCBI Taxonomy" id="51337"/>
    <lineage>
        <taxon>Eukaryota</taxon>
        <taxon>Metazoa</taxon>
        <taxon>Chordata</taxon>
        <taxon>Craniata</taxon>
        <taxon>Vertebrata</taxon>
        <taxon>Euteleostomi</taxon>
        <taxon>Mammalia</taxon>
        <taxon>Eutheria</taxon>
        <taxon>Euarchontoglires</taxon>
        <taxon>Glires</taxon>
        <taxon>Rodentia</taxon>
        <taxon>Myomorpha</taxon>
        <taxon>Dipodoidea</taxon>
        <taxon>Dipodidae</taxon>
        <taxon>Dipodinae</taxon>
        <taxon>Jaculus</taxon>
    </lineage>
</organism>
<evidence type="ECO:0000256" key="4">
    <source>
        <dbReference type="ARBA" id="ARBA00043265"/>
    </source>
</evidence>
<dbReference type="SMART" id="SM00409">
    <property type="entry name" value="IG"/>
    <property type="match status" value="1"/>
</dbReference>
<keyword evidence="1" id="KW-0391">Immunity</keyword>
<accession>A0A8C5KWI4</accession>
<feature type="domain" description="Ig-like" evidence="6">
    <location>
        <begin position="16"/>
        <end position="113"/>
    </location>
</feature>
<dbReference type="SUPFAM" id="SSF48726">
    <property type="entry name" value="Immunoglobulin"/>
    <property type="match status" value="1"/>
</dbReference>
<dbReference type="PANTHER" id="PTHR23267">
    <property type="entry name" value="IMMUNOGLOBULIN LIGHT CHAIN"/>
    <property type="match status" value="1"/>
</dbReference>
<evidence type="ECO:0000256" key="2">
    <source>
        <dbReference type="ARBA" id="ARBA00023130"/>
    </source>
</evidence>
<dbReference type="Pfam" id="PF07686">
    <property type="entry name" value="V-set"/>
    <property type="match status" value="1"/>
</dbReference>
<reference evidence="7" key="2">
    <citation type="submission" date="2025-09" db="UniProtKB">
        <authorList>
            <consortium name="Ensembl"/>
        </authorList>
    </citation>
    <scope>IDENTIFICATION</scope>
</reference>
<protein>
    <recommendedName>
        <fullName evidence="6">Ig-like domain-containing protein</fullName>
    </recommendedName>
</protein>
<dbReference type="FunFam" id="2.60.40.10:FF:000350">
    <property type="entry name" value="Immunoglobulin kappa chain variable 18-36"/>
    <property type="match status" value="1"/>
</dbReference>
<dbReference type="SMART" id="SM00406">
    <property type="entry name" value="IGv"/>
    <property type="match status" value="1"/>
</dbReference>
<dbReference type="GO" id="GO:0019814">
    <property type="term" value="C:immunoglobulin complex"/>
    <property type="evidence" value="ECO:0007669"/>
    <property type="project" value="UniProtKB-KW"/>
</dbReference>
<dbReference type="PROSITE" id="PS50835">
    <property type="entry name" value="IG_LIKE"/>
    <property type="match status" value="1"/>
</dbReference>
<evidence type="ECO:0000256" key="1">
    <source>
        <dbReference type="ARBA" id="ARBA00022859"/>
    </source>
</evidence>
<dbReference type="AlphaFoldDB" id="A0A8C5KWI4"/>
<dbReference type="InterPro" id="IPR013106">
    <property type="entry name" value="Ig_V-set"/>
</dbReference>
<reference evidence="7" key="1">
    <citation type="submission" date="2025-08" db="UniProtKB">
        <authorList>
            <consortium name="Ensembl"/>
        </authorList>
    </citation>
    <scope>IDENTIFICATION</scope>
</reference>
<evidence type="ECO:0000313" key="8">
    <source>
        <dbReference type="Proteomes" id="UP000694385"/>
    </source>
</evidence>
<dbReference type="GO" id="GO:0002250">
    <property type="term" value="P:adaptive immune response"/>
    <property type="evidence" value="ECO:0007669"/>
    <property type="project" value="UniProtKB-KW"/>
</dbReference>
<dbReference type="InterPro" id="IPR007110">
    <property type="entry name" value="Ig-like_dom"/>
</dbReference>
<proteinExistence type="predicted"/>
<keyword evidence="8" id="KW-1185">Reference proteome</keyword>
<dbReference type="GO" id="GO:0005886">
    <property type="term" value="C:plasma membrane"/>
    <property type="evidence" value="ECO:0007669"/>
    <property type="project" value="UniProtKB-ARBA"/>
</dbReference>
<dbReference type="Proteomes" id="UP000694385">
    <property type="component" value="Unassembled WGS sequence"/>
</dbReference>
<dbReference type="InterPro" id="IPR050150">
    <property type="entry name" value="IgV_Light_Chain"/>
</dbReference>
<dbReference type="GeneTree" id="ENSGT00940000153770"/>
<dbReference type="Ensembl" id="ENSJJAT00000022623.1">
    <property type="protein sequence ID" value="ENSJJAP00000016115.1"/>
    <property type="gene ID" value="ENSJJAG00000018068.1"/>
</dbReference>